<dbReference type="GO" id="GO:0044423">
    <property type="term" value="C:virion component"/>
    <property type="evidence" value="ECO:0007669"/>
    <property type="project" value="UniProtKB-KW"/>
</dbReference>
<dbReference type="EMBL" id="BK061327">
    <property type="protein sequence ID" value="DAZ91068.1"/>
    <property type="molecule type" value="Genomic_RNA"/>
</dbReference>
<comment type="subcellular location">
    <subcellularLocation>
        <location evidence="1">Virion</location>
    </subcellularLocation>
</comment>
<evidence type="ECO:0000256" key="1">
    <source>
        <dbReference type="ARBA" id="ARBA00004328"/>
    </source>
</evidence>
<dbReference type="Proteomes" id="UP001182033">
    <property type="component" value="Genome"/>
</dbReference>
<protein>
    <submittedName>
        <fullName evidence="3">Polyprotein</fullName>
    </submittedName>
</protein>
<evidence type="ECO:0000256" key="2">
    <source>
        <dbReference type="ARBA" id="ARBA00022844"/>
    </source>
</evidence>
<organism evidence="3 4">
    <name type="scientific">Orobanche cernua secovirus</name>
    <dbReference type="NCBI Taxonomy" id="2936689"/>
    <lineage>
        <taxon>Viruses</taxon>
        <taxon>Riboviria</taxon>
        <taxon>Orthornavirae</taxon>
        <taxon>Pisuviricota</taxon>
        <taxon>Pisoniviricetes</taxon>
        <taxon>Picornavirales</taxon>
        <taxon>Secoviridae</taxon>
        <taxon>Cheravirus</taxon>
        <taxon>Cheravirus orobanchis</taxon>
    </lineage>
</organism>
<sequence>MFASLCLVAGAFLIDRCTSTLISIFHKSHANDLEAKVFRFLQLRERVGFDYSLKYPTSFLDTFCAPMEQERTLTLEEAGLSATATPAEMIACLQARKAAKEAAKKSNPATKWVGGAEEIRLSTDLVPLGKYEVYQHDPLFRRVLSGRVGHNSTLNPFVECVDVLEGTPLKFEGFQNGLPQPNFLTLPLGATEDLRKLAEQGFRCVDVSALDLHIQSHVGQGSPVTAVVALMDSRWGDNWQRSMLASGEFDLGEGKPRLFTLPLVNFSVGDLVDEFDQCPLYLSISYNGLQPSWKGHTVMTVGEIRFGEFYKVTYSPYTRMKDSFGKILSDRDSSRIVAGLHSLKTAEMDYTEVLPEEGKNLTIWTRPGKSVPQLVGSRTSKLQADFTRSASSISSLRRRAPPRNSVDAWVKKQAQHAHSSDCCDSDATGNMINVAEGTTSYTDEGAKVTIQGLAEPAPIIKMHLKQSALPLLTNAFIKEVNIQSKVESLHEGTGLMAYSIKTLLNHGGMLAAQRLSHIGGAQITIRAEISLTVPAQTVGLFKAVYDMGSSIKGSTSLHGLAHLPGPVIDGVNEAKMSLLITPPVLGQTASLRSTTGLGQLFVGALIKPDAGTQETITTRVRFFVHSIDSWYDSAIGHSFTFSSCNLSLAPGSLYIGDPTISVSLSVDSPVGTQWRAPILPNRGVWRPNVWYPNCSSPLLENYRMWRGRCYFRYYVVAPPLSRGNFAIMALPPGSFKTGKVDMNRIYSSENGITPFTVANIDLSNNRHGFLEVDFTSWKGYFPAGCSGNSYTDVTGCPWMAIVQMSNLTSLNKDFNKFHLYLELVEIKDCLLDGPSFVPQTRITLPDYSKSAYQSTATGNSGQCDADWMYAGIMTKWPKSQTWVSFPVSPALNIFPLKFAHKDFAVENATPNVLVHRAQGSYMWQGGLGYKFLLNRAKPLIGAYTALALEQFPHGFLEYGPNTPNPMRGNQTIFGTDNSTEYSCELVVPGNPVYNFLFSGQAAKTTQRAYTYNGWVFLCLPPWEEHLNCKFLIRVLQDFRLGGFRPPSQVTTTIAKPESMVYS</sequence>
<dbReference type="InterPro" id="IPR029053">
    <property type="entry name" value="Viral_coat"/>
</dbReference>
<evidence type="ECO:0000313" key="4">
    <source>
        <dbReference type="Proteomes" id="UP001182033"/>
    </source>
</evidence>
<keyword evidence="2" id="KW-0946">Virion</keyword>
<dbReference type="Gene3D" id="2.60.120.20">
    <property type="match status" value="1"/>
</dbReference>
<reference evidence="3 4" key="1">
    <citation type="journal article" date="2022" name="Virus Genes">
        <title>Analysis of public domain plant transcriptomes expands the phylogenetic diversity of the family Secoviridae.</title>
        <authorList>
            <person name="Sidharthan V.K."/>
            <person name="Rajeswari V."/>
            <person name="Baranwal V.K."/>
        </authorList>
    </citation>
    <scope>NUCLEOTIDE SEQUENCE [LARGE SCALE GENOMIC DNA]</scope>
    <source>
        <strain evidence="3">China</strain>
    </source>
</reference>
<keyword evidence="4" id="KW-1185">Reference proteome</keyword>
<name>A0A9N6YJX7_9SECO</name>
<evidence type="ECO:0000313" key="3">
    <source>
        <dbReference type="EMBL" id="DAZ91068.1"/>
    </source>
</evidence>
<proteinExistence type="predicted"/>
<gene>
    <name evidence="3" type="ORF">OcSV_s2gp1</name>
</gene>
<accession>A0A9N6YJX7</accession>